<dbReference type="AlphaFoldDB" id="A0A074ZML2"/>
<sequence>MGYFYHDIVPGFNWVRSCTPDILQMDVQVGGLRTMACSTLNPCLPLVDDVAYNADIVFGPHPYGFDLDVYGTHDLVGKHYVLHVDNLPLPLDVNNCRIRVKTDGIEVFLLRRPACIETTTTETDFLLM</sequence>
<dbReference type="Proteomes" id="UP000054324">
    <property type="component" value="Unassembled WGS sequence"/>
</dbReference>
<reference evidence="1 2" key="1">
    <citation type="submission" date="2013-11" db="EMBL/GenBank/DDBJ databases">
        <title>Opisthorchis viverrini - life in the bile duct.</title>
        <authorList>
            <person name="Young N.D."/>
            <person name="Nagarajan N."/>
            <person name="Lin S.J."/>
            <person name="Korhonen P.K."/>
            <person name="Jex A.R."/>
            <person name="Hall R.S."/>
            <person name="Safavi-Hemami H."/>
            <person name="Kaewkong W."/>
            <person name="Bertrand D."/>
            <person name="Gao S."/>
            <person name="Seet Q."/>
            <person name="Wongkham S."/>
            <person name="Teh B.T."/>
            <person name="Wongkham C."/>
            <person name="Intapan P.M."/>
            <person name="Maleewong W."/>
            <person name="Yang X."/>
            <person name="Hu M."/>
            <person name="Wang Z."/>
            <person name="Hofmann A."/>
            <person name="Sternberg P.W."/>
            <person name="Tan P."/>
            <person name="Wang J."/>
            <person name="Gasser R.B."/>
        </authorList>
    </citation>
    <scope>NUCLEOTIDE SEQUENCE [LARGE SCALE GENOMIC DNA]</scope>
</reference>
<name>A0A074ZML2_OPIVI</name>
<accession>A0A074ZML2</accession>
<dbReference type="CTD" id="20318988"/>
<evidence type="ECO:0000313" key="1">
    <source>
        <dbReference type="EMBL" id="KER28346.1"/>
    </source>
</evidence>
<dbReference type="OrthoDB" id="10315807at2759"/>
<dbReference type="KEGG" id="ovi:T265_04806"/>
<evidence type="ECO:0000313" key="2">
    <source>
        <dbReference type="Proteomes" id="UP000054324"/>
    </source>
</evidence>
<dbReference type="RefSeq" id="XP_009167908.1">
    <property type="nucleotide sequence ID" value="XM_009169644.1"/>
</dbReference>
<dbReference type="GeneID" id="20318988"/>
<keyword evidence="2" id="KW-1185">Reference proteome</keyword>
<organism evidence="1 2">
    <name type="scientific">Opisthorchis viverrini</name>
    <name type="common">Southeast Asian liver fluke</name>
    <dbReference type="NCBI Taxonomy" id="6198"/>
    <lineage>
        <taxon>Eukaryota</taxon>
        <taxon>Metazoa</taxon>
        <taxon>Spiralia</taxon>
        <taxon>Lophotrochozoa</taxon>
        <taxon>Platyhelminthes</taxon>
        <taxon>Trematoda</taxon>
        <taxon>Digenea</taxon>
        <taxon>Opisthorchiida</taxon>
        <taxon>Opisthorchiata</taxon>
        <taxon>Opisthorchiidae</taxon>
        <taxon>Opisthorchis</taxon>
    </lineage>
</organism>
<protein>
    <submittedName>
        <fullName evidence="1">Uncharacterized protein</fullName>
    </submittedName>
</protein>
<gene>
    <name evidence="1" type="ORF">T265_04806</name>
</gene>
<proteinExistence type="predicted"/>
<dbReference type="EMBL" id="KL596701">
    <property type="protein sequence ID" value="KER28346.1"/>
    <property type="molecule type" value="Genomic_DNA"/>
</dbReference>